<dbReference type="InterPro" id="IPR036527">
    <property type="entry name" value="SCP2_sterol-bd_dom_sf"/>
</dbReference>
<dbReference type="RefSeq" id="WP_085882258.1">
    <property type="nucleotide sequence ID" value="NZ_FWFR01000001.1"/>
</dbReference>
<dbReference type="InterPro" id="IPR003033">
    <property type="entry name" value="SCP2_sterol-bd_dom"/>
</dbReference>
<organism evidence="2 3">
    <name type="scientific">Oceanibacterium hippocampi</name>
    <dbReference type="NCBI Taxonomy" id="745714"/>
    <lineage>
        <taxon>Bacteria</taxon>
        <taxon>Pseudomonadati</taxon>
        <taxon>Pseudomonadota</taxon>
        <taxon>Alphaproteobacteria</taxon>
        <taxon>Sneathiellales</taxon>
        <taxon>Sneathiellaceae</taxon>
        <taxon>Oceanibacterium</taxon>
    </lineage>
</organism>
<proteinExistence type="predicted"/>
<evidence type="ECO:0000259" key="1">
    <source>
        <dbReference type="Pfam" id="PF02036"/>
    </source>
</evidence>
<dbReference type="InParanoid" id="A0A1Y5S0Q6"/>
<dbReference type="Proteomes" id="UP000193200">
    <property type="component" value="Unassembled WGS sequence"/>
</dbReference>
<dbReference type="EMBL" id="FWFR01000001">
    <property type="protein sequence ID" value="SLN29399.1"/>
    <property type="molecule type" value="Genomic_DNA"/>
</dbReference>
<reference evidence="2 3" key="1">
    <citation type="submission" date="2017-03" db="EMBL/GenBank/DDBJ databases">
        <authorList>
            <person name="Afonso C.L."/>
            <person name="Miller P.J."/>
            <person name="Scott M.A."/>
            <person name="Spackman E."/>
            <person name="Goraichik I."/>
            <person name="Dimitrov K.M."/>
            <person name="Suarez D.L."/>
            <person name="Swayne D.E."/>
        </authorList>
    </citation>
    <scope>NUCLEOTIDE SEQUENCE [LARGE SCALE GENOMIC DNA]</scope>
    <source>
        <strain evidence="2 3">CECT 7691</strain>
    </source>
</reference>
<keyword evidence="3" id="KW-1185">Reference proteome</keyword>
<dbReference type="Pfam" id="PF02036">
    <property type="entry name" value="SCP2"/>
    <property type="match status" value="1"/>
</dbReference>
<evidence type="ECO:0000313" key="2">
    <source>
        <dbReference type="EMBL" id="SLN29399.1"/>
    </source>
</evidence>
<dbReference type="SUPFAM" id="SSF55718">
    <property type="entry name" value="SCP-like"/>
    <property type="match status" value="1"/>
</dbReference>
<dbReference type="Gene3D" id="3.30.1050.10">
    <property type="entry name" value="SCP2 sterol-binding domain"/>
    <property type="match status" value="1"/>
</dbReference>
<accession>A0A1Y5S0Q6</accession>
<gene>
    <name evidence="2" type="ORF">OCH7691_00986</name>
</gene>
<dbReference type="OrthoDB" id="9809312at2"/>
<name>A0A1Y5S0Q6_9PROT</name>
<feature type="domain" description="SCP2" evidence="1">
    <location>
        <begin position="21"/>
        <end position="99"/>
    </location>
</feature>
<dbReference type="PANTHER" id="PTHR10094:SF25">
    <property type="entry name" value="SCP2 STEROL-BINDING DOMAIN-CONTAINING PROTEIN 1"/>
    <property type="match status" value="1"/>
</dbReference>
<sequence>MATLEEITAGMAERLGDESGLDATIKFDFGDDGIVFVDGASSPNKVSNEDLDADCTIRMSKDDFESMVAGDLDATTAFMMGKLKIEGNMGLAMKLQGILG</sequence>
<dbReference type="GO" id="GO:0005829">
    <property type="term" value="C:cytosol"/>
    <property type="evidence" value="ECO:0007669"/>
    <property type="project" value="TreeGrafter"/>
</dbReference>
<protein>
    <submittedName>
        <fullName evidence="2">SCP-2 sterol transfer family protein</fullName>
    </submittedName>
</protein>
<dbReference type="PANTHER" id="PTHR10094">
    <property type="entry name" value="STEROL CARRIER PROTEIN 2 SCP-2 FAMILY PROTEIN"/>
    <property type="match status" value="1"/>
</dbReference>
<dbReference type="AlphaFoldDB" id="A0A1Y5S0Q6"/>
<evidence type="ECO:0000313" key="3">
    <source>
        <dbReference type="Proteomes" id="UP000193200"/>
    </source>
</evidence>